<dbReference type="AlphaFoldDB" id="A0A1T4QQD0"/>
<dbReference type="STRING" id="225324.SAMN02745126_03353"/>
<reference evidence="3" key="1">
    <citation type="submission" date="2017-02" db="EMBL/GenBank/DDBJ databases">
        <authorList>
            <person name="Varghese N."/>
            <person name="Submissions S."/>
        </authorList>
    </citation>
    <scope>NUCLEOTIDE SEQUENCE [LARGE SCALE GENOMIC DNA]</scope>
    <source>
        <strain evidence="3">ATCC 27094</strain>
    </source>
</reference>
<evidence type="ECO:0000313" key="2">
    <source>
        <dbReference type="EMBL" id="SKA05468.1"/>
    </source>
</evidence>
<evidence type="ECO:0000256" key="1">
    <source>
        <dbReference type="SAM" id="Phobius"/>
    </source>
</evidence>
<keyword evidence="1" id="KW-0472">Membrane</keyword>
<keyword evidence="3" id="KW-1185">Reference proteome</keyword>
<feature type="transmembrane region" description="Helical" evidence="1">
    <location>
        <begin position="47"/>
        <end position="67"/>
    </location>
</feature>
<organism evidence="2 3">
    <name type="scientific">Enhydrobacter aerosaccus</name>
    <dbReference type="NCBI Taxonomy" id="225324"/>
    <lineage>
        <taxon>Bacteria</taxon>
        <taxon>Pseudomonadati</taxon>
        <taxon>Pseudomonadota</taxon>
        <taxon>Alphaproteobacteria</taxon>
        <taxon>Hyphomicrobiales</taxon>
        <taxon>Enhydrobacter</taxon>
    </lineage>
</organism>
<keyword evidence="1" id="KW-0812">Transmembrane</keyword>
<sequence length="110" mass="12213">MLLRGYRFEHPKTERSVVVHGLSYIWAGLFGAAYVRWVGYGSVLQAVAINLAFAVGTVLFLGITSYIAPLQQFLALVVGLPAIVVVQGMMMVSLIKTGFRRRGWMIRSHD</sequence>
<dbReference type="EMBL" id="FUWJ01000003">
    <property type="protein sequence ID" value="SKA05468.1"/>
    <property type="molecule type" value="Genomic_DNA"/>
</dbReference>
<protein>
    <submittedName>
        <fullName evidence="2">Uncharacterized protein</fullName>
    </submittedName>
</protein>
<name>A0A1T4QQD0_9HYPH</name>
<feature type="transmembrane region" description="Helical" evidence="1">
    <location>
        <begin position="17"/>
        <end position="35"/>
    </location>
</feature>
<gene>
    <name evidence="2" type="ORF">SAMN02745126_03353</name>
</gene>
<accession>A0A1T4QQD0</accession>
<dbReference type="Proteomes" id="UP000190092">
    <property type="component" value="Unassembled WGS sequence"/>
</dbReference>
<proteinExistence type="predicted"/>
<dbReference type="RefSeq" id="WP_085935034.1">
    <property type="nucleotide sequence ID" value="NZ_FUWJ01000003.1"/>
</dbReference>
<evidence type="ECO:0000313" key="3">
    <source>
        <dbReference type="Proteomes" id="UP000190092"/>
    </source>
</evidence>
<feature type="transmembrane region" description="Helical" evidence="1">
    <location>
        <begin position="73"/>
        <end position="95"/>
    </location>
</feature>
<keyword evidence="1" id="KW-1133">Transmembrane helix</keyword>